<gene>
    <name evidence="1" type="ORF">CEXT_710211</name>
</gene>
<evidence type="ECO:0000313" key="1">
    <source>
        <dbReference type="EMBL" id="GIX88571.1"/>
    </source>
</evidence>
<proteinExistence type="predicted"/>
<organism evidence="1 2">
    <name type="scientific">Caerostris extrusa</name>
    <name type="common">Bark spider</name>
    <name type="synonym">Caerostris bankana</name>
    <dbReference type="NCBI Taxonomy" id="172846"/>
    <lineage>
        <taxon>Eukaryota</taxon>
        <taxon>Metazoa</taxon>
        <taxon>Ecdysozoa</taxon>
        <taxon>Arthropoda</taxon>
        <taxon>Chelicerata</taxon>
        <taxon>Arachnida</taxon>
        <taxon>Araneae</taxon>
        <taxon>Araneomorphae</taxon>
        <taxon>Entelegynae</taxon>
        <taxon>Araneoidea</taxon>
        <taxon>Araneidae</taxon>
        <taxon>Caerostris</taxon>
    </lineage>
</organism>
<reference evidence="1 2" key="1">
    <citation type="submission" date="2021-06" db="EMBL/GenBank/DDBJ databases">
        <title>Caerostris extrusa draft genome.</title>
        <authorList>
            <person name="Kono N."/>
            <person name="Arakawa K."/>
        </authorList>
    </citation>
    <scope>NUCLEOTIDE SEQUENCE [LARGE SCALE GENOMIC DNA]</scope>
</reference>
<comment type="caution">
    <text evidence="1">The sequence shown here is derived from an EMBL/GenBank/DDBJ whole genome shotgun (WGS) entry which is preliminary data.</text>
</comment>
<dbReference type="AlphaFoldDB" id="A0AAV4NYG0"/>
<dbReference type="Proteomes" id="UP001054945">
    <property type="component" value="Unassembled WGS sequence"/>
</dbReference>
<sequence length="119" mass="13750">MLIIITCWNKSPSQQPISRYYETWPFLSIFRTLAKVLHIKSPSKYCIHPSPPHPKTNVVQIERQQFEKPVTSFLSARQHRVNLPAAFTPRRSPSRDSPFKRFLGIDISPGYRSSRSPAT</sequence>
<dbReference type="EMBL" id="BPLR01003782">
    <property type="protein sequence ID" value="GIX88571.1"/>
    <property type="molecule type" value="Genomic_DNA"/>
</dbReference>
<evidence type="ECO:0000313" key="2">
    <source>
        <dbReference type="Proteomes" id="UP001054945"/>
    </source>
</evidence>
<protein>
    <submittedName>
        <fullName evidence="1">Uncharacterized protein</fullName>
    </submittedName>
</protein>
<keyword evidence="2" id="KW-1185">Reference proteome</keyword>
<accession>A0AAV4NYG0</accession>
<name>A0AAV4NYG0_CAEEX</name>